<dbReference type="PANTHER" id="PTHR47521">
    <property type="entry name" value="SERPENTINE RECEPTOR, CLASS E (EPSILON)-RELATED"/>
    <property type="match status" value="1"/>
</dbReference>
<feature type="transmembrane region" description="Helical" evidence="2">
    <location>
        <begin position="165"/>
        <end position="188"/>
    </location>
</feature>
<evidence type="ECO:0008006" key="5">
    <source>
        <dbReference type="Google" id="ProtNLM"/>
    </source>
</evidence>
<evidence type="ECO:0000256" key="1">
    <source>
        <dbReference type="ARBA" id="ARBA00006803"/>
    </source>
</evidence>
<evidence type="ECO:0000313" key="4">
    <source>
        <dbReference type="Proteomes" id="UP000614601"/>
    </source>
</evidence>
<dbReference type="GO" id="GO:0016020">
    <property type="term" value="C:membrane"/>
    <property type="evidence" value="ECO:0007669"/>
    <property type="project" value="InterPro"/>
</dbReference>
<dbReference type="PANTHER" id="PTHR47521:SF7">
    <property type="entry name" value="SERPENTINE RECEPTOR CLASS EPSILON-6"/>
    <property type="match status" value="1"/>
</dbReference>
<dbReference type="OrthoDB" id="5876778at2759"/>
<dbReference type="InterPro" id="IPR004151">
    <property type="entry name" value="7TM_GPCR_serpentine_rcpt_Sre"/>
</dbReference>
<reference evidence="3" key="1">
    <citation type="submission" date="2020-09" db="EMBL/GenBank/DDBJ databases">
        <authorList>
            <person name="Kikuchi T."/>
        </authorList>
    </citation>
    <scope>NUCLEOTIDE SEQUENCE</scope>
    <source>
        <strain evidence="3">SH1</strain>
    </source>
</reference>
<feature type="transmembrane region" description="Helical" evidence="2">
    <location>
        <begin position="256"/>
        <end position="277"/>
    </location>
</feature>
<dbReference type="EMBL" id="CAJFCW020000003">
    <property type="protein sequence ID" value="CAG9102778.1"/>
    <property type="molecule type" value="Genomic_DNA"/>
</dbReference>
<evidence type="ECO:0000313" key="3">
    <source>
        <dbReference type="EMBL" id="CAD5214460.1"/>
    </source>
</evidence>
<dbReference type="Proteomes" id="UP000783686">
    <property type="component" value="Unassembled WGS sequence"/>
</dbReference>
<keyword evidence="2" id="KW-0472">Membrane</keyword>
<name>A0A811KG45_9BILA</name>
<dbReference type="GO" id="GO:0007606">
    <property type="term" value="P:sensory perception of chemical stimulus"/>
    <property type="evidence" value="ECO:0007669"/>
    <property type="project" value="InterPro"/>
</dbReference>
<dbReference type="Proteomes" id="UP000614601">
    <property type="component" value="Unassembled WGS sequence"/>
</dbReference>
<comment type="caution">
    <text evidence="3">The sequence shown here is derived from an EMBL/GenBank/DDBJ whole genome shotgun (WGS) entry which is preliminary data.</text>
</comment>
<keyword evidence="2" id="KW-1133">Transmembrane helix</keyword>
<organism evidence="3 4">
    <name type="scientific">Bursaphelenchus okinawaensis</name>
    <dbReference type="NCBI Taxonomy" id="465554"/>
    <lineage>
        <taxon>Eukaryota</taxon>
        <taxon>Metazoa</taxon>
        <taxon>Ecdysozoa</taxon>
        <taxon>Nematoda</taxon>
        <taxon>Chromadorea</taxon>
        <taxon>Rhabditida</taxon>
        <taxon>Tylenchina</taxon>
        <taxon>Tylenchomorpha</taxon>
        <taxon>Aphelenchoidea</taxon>
        <taxon>Aphelenchoididae</taxon>
        <taxon>Bursaphelenchus</taxon>
    </lineage>
</organism>
<feature type="transmembrane region" description="Helical" evidence="2">
    <location>
        <begin position="16"/>
        <end position="37"/>
    </location>
</feature>
<keyword evidence="4" id="KW-1185">Reference proteome</keyword>
<accession>A0A811KG45</accession>
<feature type="transmembrane region" description="Helical" evidence="2">
    <location>
        <begin position="214"/>
        <end position="236"/>
    </location>
</feature>
<sequence length="328" mass="38210">MVSTELMLNINRYLDYVSWVLFVLTFVNTIGFVFFLFRTSLIHTNLKFVMTCTIIENQILKICRSTYLYFTPFADSLTDRFLCRSLNCIYSVCYLATVFSVITISGERLIASLNIRNYEKFSYKLGVGYVLTLISVGTIFGMLSSSRTVNPQQKLCLFIAEHSAFYGHLICVMMVVSLFGWGMQIVVYRWNVRLLKQRNVPLSQRYQVNENIKVLRLIFPVMIFYFVTTLAATITVVKNFIVHTPNTADDDFKEKLISKCLHITGQCSTLVFMLMFACRHPGFRTVLVWRRWRKVAALEKPHIINPESVAKTETNIYFEELRKNWEQI</sequence>
<dbReference type="InterPro" id="IPR052860">
    <property type="entry name" value="NRL-GPCR1"/>
</dbReference>
<keyword evidence="2" id="KW-0812">Transmembrane</keyword>
<dbReference type="EMBL" id="CAJFDH010000003">
    <property type="protein sequence ID" value="CAD5214460.1"/>
    <property type="molecule type" value="Genomic_DNA"/>
</dbReference>
<gene>
    <name evidence="3" type="ORF">BOKJ2_LOCUS5604</name>
</gene>
<protein>
    <recommendedName>
        <fullName evidence="5">G_PROTEIN_RECEP_F1_2 domain-containing protein</fullName>
    </recommendedName>
</protein>
<feature type="transmembrane region" description="Helical" evidence="2">
    <location>
        <begin position="125"/>
        <end position="145"/>
    </location>
</feature>
<dbReference type="Pfam" id="PF03125">
    <property type="entry name" value="Sre"/>
    <property type="match status" value="1"/>
</dbReference>
<comment type="similarity">
    <text evidence="1">Belongs to the nematode receptor-like protein sre family.</text>
</comment>
<dbReference type="Gene3D" id="1.20.1070.10">
    <property type="entry name" value="Rhodopsin 7-helix transmembrane proteins"/>
    <property type="match status" value="1"/>
</dbReference>
<dbReference type="AlphaFoldDB" id="A0A811KG45"/>
<proteinExistence type="inferred from homology"/>
<evidence type="ECO:0000256" key="2">
    <source>
        <dbReference type="SAM" id="Phobius"/>
    </source>
</evidence>